<evidence type="ECO:0000256" key="13">
    <source>
        <dbReference type="ARBA" id="ARBA00046149"/>
    </source>
</evidence>
<evidence type="ECO:0000256" key="14">
    <source>
        <dbReference type="RuleBase" id="RU000352"/>
    </source>
</evidence>
<name>A0A2R6WPI8_MARPO</name>
<comment type="similarity">
    <text evidence="4 14">Belongs to the tubulin family.</text>
</comment>
<keyword evidence="10" id="KW-0539">Nucleus</keyword>
<dbReference type="PANTHER" id="PTHR11588">
    <property type="entry name" value="TUBULIN"/>
    <property type="match status" value="1"/>
</dbReference>
<feature type="domain" description="Tubulin/FtsZ GTPase" evidence="15">
    <location>
        <begin position="32"/>
        <end position="234"/>
    </location>
</feature>
<gene>
    <name evidence="16" type="ORF">MARPO_0069s0070</name>
</gene>
<evidence type="ECO:0000256" key="10">
    <source>
        <dbReference type="ARBA" id="ARBA00023242"/>
    </source>
</evidence>
<dbReference type="GO" id="GO:0005874">
    <property type="term" value="C:microtubule"/>
    <property type="evidence" value="ECO:0000318"/>
    <property type="project" value="GO_Central"/>
</dbReference>
<dbReference type="SUPFAM" id="SSF52490">
    <property type="entry name" value="Tubulin nucleotide-binding domain-like"/>
    <property type="match status" value="1"/>
</dbReference>
<dbReference type="GO" id="GO:0030030">
    <property type="term" value="P:cell projection organization"/>
    <property type="evidence" value="ECO:0007669"/>
    <property type="project" value="UniProtKB-KW"/>
</dbReference>
<evidence type="ECO:0000256" key="12">
    <source>
        <dbReference type="ARBA" id="ARBA00030594"/>
    </source>
</evidence>
<dbReference type="GO" id="GO:0005814">
    <property type="term" value="C:centriole"/>
    <property type="evidence" value="ECO:0007669"/>
    <property type="project" value="UniProtKB-SubCell"/>
</dbReference>
<reference evidence="17" key="1">
    <citation type="journal article" date="2017" name="Cell">
        <title>Insights into land plant evolution garnered from the Marchantia polymorpha genome.</title>
        <authorList>
            <person name="Bowman J.L."/>
            <person name="Kohchi T."/>
            <person name="Yamato K.T."/>
            <person name="Jenkins J."/>
            <person name="Shu S."/>
            <person name="Ishizaki K."/>
            <person name="Yamaoka S."/>
            <person name="Nishihama R."/>
            <person name="Nakamura Y."/>
            <person name="Berger F."/>
            <person name="Adam C."/>
            <person name="Aki S.S."/>
            <person name="Althoff F."/>
            <person name="Araki T."/>
            <person name="Arteaga-Vazquez M.A."/>
            <person name="Balasubrmanian S."/>
            <person name="Barry K."/>
            <person name="Bauer D."/>
            <person name="Boehm C.R."/>
            <person name="Briginshaw L."/>
            <person name="Caballero-Perez J."/>
            <person name="Catarino B."/>
            <person name="Chen F."/>
            <person name="Chiyoda S."/>
            <person name="Chovatia M."/>
            <person name="Davies K.M."/>
            <person name="Delmans M."/>
            <person name="Demura T."/>
            <person name="Dierschke T."/>
            <person name="Dolan L."/>
            <person name="Dorantes-Acosta A.E."/>
            <person name="Eklund D.M."/>
            <person name="Florent S.N."/>
            <person name="Flores-Sandoval E."/>
            <person name="Fujiyama A."/>
            <person name="Fukuzawa H."/>
            <person name="Galik B."/>
            <person name="Grimanelli D."/>
            <person name="Grimwood J."/>
            <person name="Grossniklaus U."/>
            <person name="Hamada T."/>
            <person name="Haseloff J."/>
            <person name="Hetherington A.J."/>
            <person name="Higo A."/>
            <person name="Hirakawa Y."/>
            <person name="Hundley H.N."/>
            <person name="Ikeda Y."/>
            <person name="Inoue K."/>
            <person name="Inoue S.I."/>
            <person name="Ishida S."/>
            <person name="Jia Q."/>
            <person name="Kakita M."/>
            <person name="Kanazawa T."/>
            <person name="Kawai Y."/>
            <person name="Kawashima T."/>
            <person name="Kennedy M."/>
            <person name="Kinose K."/>
            <person name="Kinoshita T."/>
            <person name="Kohara Y."/>
            <person name="Koide E."/>
            <person name="Komatsu K."/>
            <person name="Kopischke S."/>
            <person name="Kubo M."/>
            <person name="Kyozuka J."/>
            <person name="Lagercrantz U."/>
            <person name="Lin S.S."/>
            <person name="Lindquist E."/>
            <person name="Lipzen A.M."/>
            <person name="Lu C.W."/>
            <person name="De Luna E."/>
            <person name="Martienssen R.A."/>
            <person name="Minamino N."/>
            <person name="Mizutani M."/>
            <person name="Mizutani M."/>
            <person name="Mochizuki N."/>
            <person name="Monte I."/>
            <person name="Mosher R."/>
            <person name="Nagasaki H."/>
            <person name="Nakagami H."/>
            <person name="Naramoto S."/>
            <person name="Nishitani K."/>
            <person name="Ohtani M."/>
            <person name="Okamoto T."/>
            <person name="Okumura M."/>
            <person name="Phillips J."/>
            <person name="Pollak B."/>
            <person name="Reinders A."/>
            <person name="Rovekamp M."/>
            <person name="Sano R."/>
            <person name="Sawa S."/>
            <person name="Schmid M.W."/>
            <person name="Shirakawa M."/>
            <person name="Solano R."/>
            <person name="Spunde A."/>
            <person name="Suetsugu N."/>
            <person name="Sugano S."/>
            <person name="Sugiyama A."/>
            <person name="Sun R."/>
            <person name="Suzuki Y."/>
            <person name="Takenaka M."/>
            <person name="Takezawa D."/>
            <person name="Tomogane H."/>
            <person name="Tsuzuki M."/>
            <person name="Ueda T."/>
            <person name="Umeda M."/>
            <person name="Ward J.M."/>
            <person name="Watanabe Y."/>
            <person name="Yazaki K."/>
            <person name="Yokoyama R."/>
            <person name="Yoshitake Y."/>
            <person name="Yotsui I."/>
            <person name="Zachgo S."/>
            <person name="Schmutz J."/>
        </authorList>
    </citation>
    <scope>NUCLEOTIDE SEQUENCE [LARGE SCALE GENOMIC DNA]</scope>
    <source>
        <strain evidence="17">Tak-1</strain>
    </source>
</reference>
<evidence type="ECO:0000256" key="9">
    <source>
        <dbReference type="ARBA" id="ARBA00023134"/>
    </source>
</evidence>
<dbReference type="InterPro" id="IPR002967">
    <property type="entry name" value="Delta_tubulin"/>
</dbReference>
<protein>
    <recommendedName>
        <fullName evidence="5">Tubulin delta chain</fullName>
    </recommendedName>
    <alternativeName>
        <fullName evidence="12">Delta-tubulin</fullName>
    </alternativeName>
</protein>
<dbReference type="Gene3D" id="3.40.50.1440">
    <property type="entry name" value="Tubulin/FtsZ, GTPase domain"/>
    <property type="match status" value="1"/>
</dbReference>
<keyword evidence="11" id="KW-0966">Cell projection</keyword>
<dbReference type="InterPro" id="IPR036525">
    <property type="entry name" value="Tubulin/FtsZ_GTPase_sf"/>
</dbReference>
<evidence type="ECO:0000256" key="1">
    <source>
        <dbReference type="ARBA" id="ARBA00004114"/>
    </source>
</evidence>
<dbReference type="PRINTS" id="PR01224">
    <property type="entry name" value="DELTATUBULIN"/>
</dbReference>
<dbReference type="InterPro" id="IPR017975">
    <property type="entry name" value="Tubulin_CS"/>
</dbReference>
<comment type="subcellular location">
    <subcellularLocation>
        <location evidence="3">Cell projection</location>
        <location evidence="3">Cilium</location>
    </subcellularLocation>
    <subcellularLocation>
        <location evidence="1">Cytoplasm</location>
        <location evidence="1">Cytoskeleton</location>
        <location evidence="1">Microtubule organizing center</location>
        <location evidence="1">Centrosome</location>
        <location evidence="1">Centriole</location>
    </subcellularLocation>
    <subcellularLocation>
        <location evidence="2">Nucleus</location>
    </subcellularLocation>
</comment>
<dbReference type="AlphaFoldDB" id="A0A2R6WPI8"/>
<dbReference type="GO" id="GO:0005525">
    <property type="term" value="F:GTP binding"/>
    <property type="evidence" value="ECO:0000318"/>
    <property type="project" value="GO_Central"/>
</dbReference>
<keyword evidence="9 14" id="KW-0342">GTP-binding</keyword>
<evidence type="ECO:0000313" key="16">
    <source>
        <dbReference type="EMBL" id="PTQ35733.1"/>
    </source>
</evidence>
<evidence type="ECO:0000256" key="11">
    <source>
        <dbReference type="ARBA" id="ARBA00023273"/>
    </source>
</evidence>
<keyword evidence="7 14" id="KW-0547">Nucleotide-binding</keyword>
<dbReference type="InterPro" id="IPR003008">
    <property type="entry name" value="Tubulin_FtsZ_GTPase"/>
</dbReference>
<evidence type="ECO:0000256" key="2">
    <source>
        <dbReference type="ARBA" id="ARBA00004123"/>
    </source>
</evidence>
<dbReference type="GO" id="GO:0005929">
    <property type="term" value="C:cilium"/>
    <property type="evidence" value="ECO:0007669"/>
    <property type="project" value="UniProtKB-SubCell"/>
</dbReference>
<dbReference type="OrthoDB" id="10250004at2759"/>
<dbReference type="PROSITE" id="PS00227">
    <property type="entry name" value="TUBULIN"/>
    <property type="match status" value="1"/>
</dbReference>
<dbReference type="GO" id="GO:0005634">
    <property type="term" value="C:nucleus"/>
    <property type="evidence" value="ECO:0007669"/>
    <property type="project" value="UniProtKB-SubCell"/>
</dbReference>
<dbReference type="GO" id="GO:0005737">
    <property type="term" value="C:cytoplasm"/>
    <property type="evidence" value="ECO:0000318"/>
    <property type="project" value="GO_Central"/>
</dbReference>
<dbReference type="GO" id="GO:0000278">
    <property type="term" value="P:mitotic cell cycle"/>
    <property type="evidence" value="ECO:0000318"/>
    <property type="project" value="GO_Central"/>
</dbReference>
<dbReference type="Proteomes" id="UP000244005">
    <property type="component" value="Unassembled WGS sequence"/>
</dbReference>
<evidence type="ECO:0000256" key="5">
    <source>
        <dbReference type="ARBA" id="ARBA00014184"/>
    </source>
</evidence>
<dbReference type="CDD" id="cd02189">
    <property type="entry name" value="delta_zeta_tubulin-like"/>
    <property type="match status" value="1"/>
</dbReference>
<dbReference type="GO" id="GO:0005200">
    <property type="term" value="F:structural constituent of cytoskeleton"/>
    <property type="evidence" value="ECO:0000318"/>
    <property type="project" value="GO_Central"/>
</dbReference>
<comment type="function">
    <text evidence="13">Acts as a positive regulator of hedgehog signaling and regulates ciliary function.</text>
</comment>
<evidence type="ECO:0000256" key="7">
    <source>
        <dbReference type="ARBA" id="ARBA00022741"/>
    </source>
</evidence>
<dbReference type="InterPro" id="IPR008280">
    <property type="entry name" value="Tub_FtsZ_C"/>
</dbReference>
<dbReference type="Gramene" id="Mp2g24210.1">
    <property type="protein sequence ID" value="Mp2g24210.1.cds"/>
    <property type="gene ID" value="Mp2g24210"/>
</dbReference>
<keyword evidence="8" id="KW-0970">Cilium biogenesis/degradation</keyword>
<evidence type="ECO:0000313" key="17">
    <source>
        <dbReference type="Proteomes" id="UP000244005"/>
    </source>
</evidence>
<evidence type="ECO:0000256" key="3">
    <source>
        <dbReference type="ARBA" id="ARBA00004138"/>
    </source>
</evidence>
<keyword evidence="17" id="KW-1185">Reference proteome</keyword>
<dbReference type="GO" id="GO:0000226">
    <property type="term" value="P:microtubule cytoskeleton organization"/>
    <property type="evidence" value="ECO:0000318"/>
    <property type="project" value="GO_Central"/>
</dbReference>
<dbReference type="SUPFAM" id="SSF55307">
    <property type="entry name" value="Tubulin C-terminal domain-like"/>
    <property type="match status" value="1"/>
</dbReference>
<evidence type="ECO:0000256" key="8">
    <source>
        <dbReference type="ARBA" id="ARBA00022794"/>
    </source>
</evidence>
<dbReference type="OMA" id="ACHPEYK"/>
<keyword evidence="6 14" id="KW-0493">Microtubule</keyword>
<proteinExistence type="inferred from homology"/>
<dbReference type="Pfam" id="PF00091">
    <property type="entry name" value="Tubulin"/>
    <property type="match status" value="1"/>
</dbReference>
<dbReference type="SMART" id="SM00864">
    <property type="entry name" value="Tubulin"/>
    <property type="match status" value="1"/>
</dbReference>
<dbReference type="FunFam" id="3.40.50.1440:FF:000021">
    <property type="entry name" value="Tubulin delta chain"/>
    <property type="match status" value="1"/>
</dbReference>
<sequence length="469" mass="51353">MGVVVVQIGQGGNQMGYALFECLASMAVSPPTEFFRSAQPHSAAVKARAVLVDMEPKVIQGIVKRAKTAAVQAHRSAWTYDAQRLVAQNSGSGNNWARGYYGHGPQCLDSVLDAIRLEVEQCDVFGGFVILQSLAGGTGAGLGAYLVEALRDEYPSSFILSHCIWPYESGEVIVQNYNVLLTLSHLQSFADGVIIVQNEQLSAICRTLLGVLRPSFDDINEVAVEALGCALLPSYWRTVQPSTQTIQTDVVSCRPEIRRGGPSSTRPGVRLLSDLLSVLCSHPGYRMMTMRFTPQVPAQSLDFTNFTWAAQLKHLRQMLITGAHKELEMDWNVKLPTSSVHEHKRGVFPTNGHHQINRSLANLLILRGSGSDNADVSDFADVRMYPIWQVDPLSVAACSTSYGRYEIAAGLLSNCQSSVLPASRALTRAYNMFASKAFLHQYFEHGMEAASFDGAFASIEDLVTRYSLL</sequence>
<evidence type="ECO:0000256" key="4">
    <source>
        <dbReference type="ARBA" id="ARBA00009636"/>
    </source>
</evidence>
<dbReference type="Gene3D" id="1.10.287.600">
    <property type="entry name" value="Helix hairpin bin"/>
    <property type="match status" value="1"/>
</dbReference>
<dbReference type="PRINTS" id="PR01161">
    <property type="entry name" value="TUBULIN"/>
</dbReference>
<organism evidence="16 17">
    <name type="scientific">Marchantia polymorpha</name>
    <name type="common">Common liverwort</name>
    <name type="synonym">Marchantia aquatica</name>
    <dbReference type="NCBI Taxonomy" id="3197"/>
    <lineage>
        <taxon>Eukaryota</taxon>
        <taxon>Viridiplantae</taxon>
        <taxon>Streptophyta</taxon>
        <taxon>Embryophyta</taxon>
        <taxon>Marchantiophyta</taxon>
        <taxon>Marchantiopsida</taxon>
        <taxon>Marchantiidae</taxon>
        <taxon>Marchantiales</taxon>
        <taxon>Marchantiaceae</taxon>
        <taxon>Marchantia</taxon>
    </lineage>
</organism>
<dbReference type="InterPro" id="IPR000217">
    <property type="entry name" value="Tubulin"/>
</dbReference>
<dbReference type="EMBL" id="KZ772741">
    <property type="protein sequence ID" value="PTQ35733.1"/>
    <property type="molecule type" value="Genomic_DNA"/>
</dbReference>
<dbReference type="InterPro" id="IPR023123">
    <property type="entry name" value="Tubulin_C"/>
</dbReference>
<evidence type="ECO:0000256" key="6">
    <source>
        <dbReference type="ARBA" id="ARBA00022701"/>
    </source>
</evidence>
<evidence type="ECO:0000259" key="15">
    <source>
        <dbReference type="SMART" id="SM00864"/>
    </source>
</evidence>
<accession>A0A2R6WPI8</accession>